<feature type="signal peptide" evidence="1">
    <location>
        <begin position="1"/>
        <end position="28"/>
    </location>
</feature>
<evidence type="ECO:0000256" key="1">
    <source>
        <dbReference type="SAM" id="SignalP"/>
    </source>
</evidence>
<dbReference type="PANTHER" id="PTHR33321:SF12">
    <property type="entry name" value="PLANT BASIC SECRETORY PROTEIN (BSP) FAMILY PROTEIN"/>
    <property type="match status" value="1"/>
</dbReference>
<organism evidence="2 3">
    <name type="scientific">Linum tenue</name>
    <dbReference type="NCBI Taxonomy" id="586396"/>
    <lineage>
        <taxon>Eukaryota</taxon>
        <taxon>Viridiplantae</taxon>
        <taxon>Streptophyta</taxon>
        <taxon>Embryophyta</taxon>
        <taxon>Tracheophyta</taxon>
        <taxon>Spermatophyta</taxon>
        <taxon>Magnoliopsida</taxon>
        <taxon>eudicotyledons</taxon>
        <taxon>Gunneridae</taxon>
        <taxon>Pentapetalae</taxon>
        <taxon>rosids</taxon>
        <taxon>fabids</taxon>
        <taxon>Malpighiales</taxon>
        <taxon>Linaceae</taxon>
        <taxon>Linum</taxon>
    </lineage>
</organism>
<sequence length="246" mass="27022">MWARRFIINGSLAALSLSLIINIPAGDAYNFSVANNAPVSTPGGSRYAKEIGGKNYSLVAMSKAADCVLSVFGLLGELKPVQNISLIIEEDITTTATGVHNQTWAYVSNASNIHVSARYLGGYKGADVKKEFTGIIYHSMARVLPWDGKGQAPVGLLTGLASFVRTYADLAPAESTVQFGDGDRWDQGYEVTANFLIYCESLREKFVPELNLKMKDGYSNDFFYHLIGKTVDQLWKVYKTEFGQSY</sequence>
<evidence type="ECO:0000313" key="2">
    <source>
        <dbReference type="EMBL" id="CAI0445461.1"/>
    </source>
</evidence>
<gene>
    <name evidence="2" type="ORF">LITE_LOCUS28570</name>
</gene>
<dbReference type="Pfam" id="PF04450">
    <property type="entry name" value="BSP"/>
    <property type="match status" value="1"/>
</dbReference>
<proteinExistence type="predicted"/>
<dbReference type="InterPro" id="IPR007541">
    <property type="entry name" value="Uncharacterised_BSP"/>
</dbReference>
<keyword evidence="1" id="KW-0732">Signal</keyword>
<evidence type="ECO:0000313" key="3">
    <source>
        <dbReference type="Proteomes" id="UP001154282"/>
    </source>
</evidence>
<dbReference type="Proteomes" id="UP001154282">
    <property type="component" value="Unassembled WGS sequence"/>
</dbReference>
<dbReference type="EMBL" id="CAMGYJ010000007">
    <property type="protein sequence ID" value="CAI0445461.1"/>
    <property type="molecule type" value="Genomic_DNA"/>
</dbReference>
<protein>
    <submittedName>
        <fullName evidence="2">Uncharacterized protein</fullName>
    </submittedName>
</protein>
<feature type="chain" id="PRO_5043751397" evidence="1">
    <location>
        <begin position="29"/>
        <end position="246"/>
    </location>
</feature>
<comment type="caution">
    <text evidence="2">The sequence shown here is derived from an EMBL/GenBank/DDBJ whole genome shotgun (WGS) entry which is preliminary data.</text>
</comment>
<name>A0AAV0MG69_9ROSI</name>
<accession>A0AAV0MG69</accession>
<keyword evidence="3" id="KW-1185">Reference proteome</keyword>
<dbReference type="AlphaFoldDB" id="A0AAV0MG69"/>
<reference evidence="2" key="1">
    <citation type="submission" date="2022-08" db="EMBL/GenBank/DDBJ databases">
        <authorList>
            <person name="Gutierrez-Valencia J."/>
        </authorList>
    </citation>
    <scope>NUCLEOTIDE SEQUENCE</scope>
</reference>
<dbReference type="PANTHER" id="PTHR33321">
    <property type="match status" value="1"/>
</dbReference>